<name>A0A7Y4NRZ0_9BACT</name>
<dbReference type="PROSITE" id="PS51257">
    <property type="entry name" value="PROKAR_LIPOPROTEIN"/>
    <property type="match status" value="1"/>
</dbReference>
<comment type="caution">
    <text evidence="3">The sequence shown here is derived from an EMBL/GenBank/DDBJ whole genome shotgun (WGS) entry which is preliminary data.</text>
</comment>
<accession>A0A7Y4NRZ0</accession>
<dbReference type="RefSeq" id="WP_171434434.1">
    <property type="nucleotide sequence ID" value="NZ_JABFJV010000044.1"/>
</dbReference>
<feature type="signal peptide" evidence="2">
    <location>
        <begin position="1"/>
        <end position="21"/>
    </location>
</feature>
<gene>
    <name evidence="3" type="ORF">HMI49_10705</name>
</gene>
<evidence type="ECO:0000256" key="2">
    <source>
        <dbReference type="SAM" id="SignalP"/>
    </source>
</evidence>
<protein>
    <recommendedName>
        <fullName evidence="5">Lipoprotein</fullName>
    </recommendedName>
</protein>
<evidence type="ECO:0008006" key="5">
    <source>
        <dbReference type="Google" id="ProtNLM"/>
    </source>
</evidence>
<dbReference type="EMBL" id="JABFJV010000044">
    <property type="protein sequence ID" value="NOK33668.1"/>
    <property type="molecule type" value="Genomic_DNA"/>
</dbReference>
<keyword evidence="4" id="KW-1185">Reference proteome</keyword>
<feature type="chain" id="PRO_5030863470" description="Lipoprotein" evidence="2">
    <location>
        <begin position="22"/>
        <end position="504"/>
    </location>
</feature>
<dbReference type="AlphaFoldDB" id="A0A7Y4NRZ0"/>
<dbReference type="Proteomes" id="UP000563426">
    <property type="component" value="Unassembled WGS sequence"/>
</dbReference>
<dbReference type="Gene3D" id="2.60.120.380">
    <property type="match status" value="1"/>
</dbReference>
<sequence>MPMLKRSLSAFMLSACLFSLGACDSKDDPAPDAGSLVDAGSGPDAGSDAGPAEQPPPVIPGGHTLLTPSPESQTLAWPGERALHLAFVAHAGRHYDFTTEGQKHGVILYLRDAAGVMLDRLDYTTDIPFTWHWSGLTEGAVYTVELRQWPFEGEDALVFRFVDQGLDDHGDLPLTATPWGPLAQSRTGLGEHSGERDVLSFETLADHVYAIDCTFPTEGWKLYFFSLDGRYYNVVDDVSLARTQATAFKSPGGPHLVAIQNRSPAPSSETFSCLLKDKGPEDHGDMSDTATVLPLGTSSAQGELDYVEDVDAFRLGVLPGHFYRASCTLEGPTPCSVHVQNGFEQPEPQPQVTFKALASTQDVWTNGPRVAPAQWMDLPYTLQFEDLGADDHGDSAATATPLQGPPQTLQAHFTDRIDRDVFSFQAVEGQRYQFSSPWRDGQGQVLSLITTAEGFSEEAPRTHVGSRWVQDFMAPKTGTYFIELFGKVQENVGDYTFQFEALAP</sequence>
<evidence type="ECO:0000313" key="4">
    <source>
        <dbReference type="Proteomes" id="UP000563426"/>
    </source>
</evidence>
<keyword evidence="2" id="KW-0732">Signal</keyword>
<proteinExistence type="predicted"/>
<feature type="compositionally biased region" description="Low complexity" evidence="1">
    <location>
        <begin position="38"/>
        <end position="52"/>
    </location>
</feature>
<evidence type="ECO:0000313" key="3">
    <source>
        <dbReference type="EMBL" id="NOK33668.1"/>
    </source>
</evidence>
<organism evidence="3 4">
    <name type="scientific">Corallococcus exercitus</name>
    <dbReference type="NCBI Taxonomy" id="2316736"/>
    <lineage>
        <taxon>Bacteria</taxon>
        <taxon>Pseudomonadati</taxon>
        <taxon>Myxococcota</taxon>
        <taxon>Myxococcia</taxon>
        <taxon>Myxococcales</taxon>
        <taxon>Cystobacterineae</taxon>
        <taxon>Myxococcaceae</taxon>
        <taxon>Corallococcus</taxon>
    </lineage>
</organism>
<evidence type="ECO:0000256" key="1">
    <source>
        <dbReference type="SAM" id="MobiDB-lite"/>
    </source>
</evidence>
<reference evidence="3 4" key="1">
    <citation type="submission" date="2020-05" db="EMBL/GenBank/DDBJ databases">
        <authorList>
            <person name="Whitworth D."/>
        </authorList>
    </citation>
    <scope>NUCLEOTIDE SEQUENCE [LARGE SCALE GENOMIC DNA]</scope>
    <source>
        <strain evidence="3 4">AB043B</strain>
    </source>
</reference>
<feature type="region of interest" description="Disordered" evidence="1">
    <location>
        <begin position="29"/>
        <end position="71"/>
    </location>
</feature>